<comment type="caution">
    <text evidence="1">The sequence shown here is derived from an EMBL/GenBank/DDBJ whole genome shotgun (WGS) entry which is preliminary data.</text>
</comment>
<evidence type="ECO:0008006" key="2">
    <source>
        <dbReference type="Google" id="ProtNLM"/>
    </source>
</evidence>
<dbReference type="EMBL" id="BART01031188">
    <property type="protein sequence ID" value="GAH11667.1"/>
    <property type="molecule type" value="Genomic_DNA"/>
</dbReference>
<accession>X1CV27</accession>
<organism evidence="1">
    <name type="scientific">marine sediment metagenome</name>
    <dbReference type="NCBI Taxonomy" id="412755"/>
    <lineage>
        <taxon>unclassified sequences</taxon>
        <taxon>metagenomes</taxon>
        <taxon>ecological metagenomes</taxon>
    </lineage>
</organism>
<reference evidence="1" key="1">
    <citation type="journal article" date="2014" name="Front. Microbiol.">
        <title>High frequency of phylogenetically diverse reductive dehalogenase-homologous genes in deep subseafloor sedimentary metagenomes.</title>
        <authorList>
            <person name="Kawai M."/>
            <person name="Futagami T."/>
            <person name="Toyoda A."/>
            <person name="Takaki Y."/>
            <person name="Nishi S."/>
            <person name="Hori S."/>
            <person name="Arai W."/>
            <person name="Tsubouchi T."/>
            <person name="Morono Y."/>
            <person name="Uchiyama I."/>
            <person name="Ito T."/>
            <person name="Fujiyama A."/>
            <person name="Inagaki F."/>
            <person name="Takami H."/>
        </authorList>
    </citation>
    <scope>NUCLEOTIDE SEQUENCE</scope>
    <source>
        <strain evidence="1">Expedition CK06-06</strain>
    </source>
</reference>
<protein>
    <recommendedName>
        <fullName evidence="2">Transposase IS4-like domain-containing protein</fullName>
    </recommendedName>
</protein>
<dbReference type="AlphaFoldDB" id="X1CV27"/>
<feature type="non-terminal residue" evidence="1">
    <location>
        <position position="180"/>
    </location>
</feature>
<dbReference type="PANTHER" id="PTHR33408:SF4">
    <property type="entry name" value="TRANSPOSASE DDE DOMAIN-CONTAINING PROTEIN"/>
    <property type="match status" value="1"/>
</dbReference>
<gene>
    <name evidence="1" type="ORF">S01H4_54232</name>
</gene>
<name>X1CV27_9ZZZZ</name>
<dbReference type="PANTHER" id="PTHR33408">
    <property type="entry name" value="TRANSPOSASE"/>
    <property type="match status" value="1"/>
</dbReference>
<proteinExistence type="predicted"/>
<sequence length="180" mass="19890">MDIDDQIPNHSVLSKARNRWGVIAFKTFFEHIVLQCADAGLIDGSKLFMDSSIVQADASNNSVIKKHGLKRYLNKSYQILESRLEKQKVAASGGDNKYVTKSGAANKKYMSTTDPDASVTRRGKGRSKLEYQIHRGVDAKCEVITTTEVTPGEVHEAHRMQALIDSHEKNTATKVEAAIA</sequence>
<evidence type="ECO:0000313" key="1">
    <source>
        <dbReference type="EMBL" id="GAH11667.1"/>
    </source>
</evidence>